<evidence type="ECO:0000256" key="7">
    <source>
        <dbReference type="ARBA" id="ARBA00022989"/>
    </source>
</evidence>
<dbReference type="AlphaFoldDB" id="A0A9D1LP50"/>
<comment type="function">
    <text evidence="9 10">This protein specifically catalyzes the removal of signal peptides from prolipoproteins.</text>
</comment>
<reference evidence="13" key="1">
    <citation type="submission" date="2020-10" db="EMBL/GenBank/DDBJ databases">
        <authorList>
            <person name="Gilroy R."/>
        </authorList>
    </citation>
    <scope>NUCLEOTIDE SEQUENCE</scope>
    <source>
        <strain evidence="13">ChiGjej1B1-22543</strain>
    </source>
</reference>
<dbReference type="GO" id="GO:0005886">
    <property type="term" value="C:plasma membrane"/>
    <property type="evidence" value="ECO:0007669"/>
    <property type="project" value="UniProtKB-SubCell"/>
</dbReference>
<reference evidence="13" key="2">
    <citation type="journal article" date="2021" name="PeerJ">
        <title>Extensive microbial diversity within the chicken gut microbiome revealed by metagenomics and culture.</title>
        <authorList>
            <person name="Gilroy R."/>
            <person name="Ravi A."/>
            <person name="Getino M."/>
            <person name="Pursley I."/>
            <person name="Horton D.L."/>
            <person name="Alikhan N.F."/>
            <person name="Baker D."/>
            <person name="Gharbi K."/>
            <person name="Hall N."/>
            <person name="Watson M."/>
            <person name="Adriaenssens E.M."/>
            <person name="Foster-Nyarko E."/>
            <person name="Jarju S."/>
            <person name="Secka A."/>
            <person name="Antonio M."/>
            <person name="Oren A."/>
            <person name="Chaudhuri R.R."/>
            <person name="La Ragione R."/>
            <person name="Hildebrand F."/>
            <person name="Pallen M.J."/>
        </authorList>
    </citation>
    <scope>NUCLEOTIDE SEQUENCE</scope>
    <source>
        <strain evidence="13">ChiGjej1B1-22543</strain>
    </source>
</reference>
<evidence type="ECO:0000256" key="9">
    <source>
        <dbReference type="HAMAP-Rule" id="MF_00161"/>
    </source>
</evidence>
<name>A0A9D1LP50_9FIRM</name>
<feature type="active site" evidence="9">
    <location>
        <position position="165"/>
    </location>
</feature>
<evidence type="ECO:0000256" key="10">
    <source>
        <dbReference type="RuleBase" id="RU000594"/>
    </source>
</evidence>
<protein>
    <recommendedName>
        <fullName evidence="9">Lipoprotein signal peptidase</fullName>
        <ecNumber evidence="9">3.4.23.36</ecNumber>
    </recommendedName>
    <alternativeName>
        <fullName evidence="9">Prolipoprotein signal peptidase</fullName>
    </alternativeName>
    <alternativeName>
        <fullName evidence="9">Signal peptidase II</fullName>
        <shortName evidence="9">SPase II</shortName>
    </alternativeName>
</protein>
<gene>
    <name evidence="9 13" type="primary">lspA</name>
    <name evidence="13" type="ORF">IAC52_03875</name>
</gene>
<feature type="transmembrane region" description="Helical" evidence="9">
    <location>
        <begin position="12"/>
        <end position="32"/>
    </location>
</feature>
<feature type="transmembrane region" description="Helical" evidence="9">
    <location>
        <begin position="166"/>
        <end position="184"/>
    </location>
</feature>
<evidence type="ECO:0000256" key="4">
    <source>
        <dbReference type="ARBA" id="ARBA00022692"/>
    </source>
</evidence>
<evidence type="ECO:0000256" key="6">
    <source>
        <dbReference type="ARBA" id="ARBA00022801"/>
    </source>
</evidence>
<dbReference type="GO" id="GO:0006508">
    <property type="term" value="P:proteolysis"/>
    <property type="evidence" value="ECO:0007669"/>
    <property type="project" value="UniProtKB-KW"/>
</dbReference>
<accession>A0A9D1LP50</accession>
<proteinExistence type="inferred from homology"/>
<dbReference type="InterPro" id="IPR001872">
    <property type="entry name" value="Peptidase_A8"/>
</dbReference>
<dbReference type="NCBIfam" id="TIGR00077">
    <property type="entry name" value="lspA"/>
    <property type="match status" value="1"/>
</dbReference>
<feature type="transmembrane region" description="Helical" evidence="9">
    <location>
        <begin position="53"/>
        <end position="71"/>
    </location>
</feature>
<evidence type="ECO:0000256" key="2">
    <source>
        <dbReference type="ARBA" id="ARBA00022475"/>
    </source>
</evidence>
<keyword evidence="6 9" id="KW-0378">Hydrolase</keyword>
<dbReference type="PRINTS" id="PR00781">
    <property type="entry name" value="LIPOSIGPTASE"/>
</dbReference>
<dbReference type="PANTHER" id="PTHR33695:SF1">
    <property type="entry name" value="LIPOPROTEIN SIGNAL PEPTIDASE"/>
    <property type="match status" value="1"/>
</dbReference>
<comment type="caution">
    <text evidence="13">The sequence shown here is derived from an EMBL/GenBank/DDBJ whole genome shotgun (WGS) entry which is preliminary data.</text>
</comment>
<comment type="subcellular location">
    <subcellularLocation>
        <location evidence="9">Cell membrane</location>
        <topology evidence="9">Multi-pass membrane protein</topology>
    </subcellularLocation>
</comment>
<keyword evidence="7 9" id="KW-1133">Transmembrane helix</keyword>
<dbReference type="PANTHER" id="PTHR33695">
    <property type="entry name" value="LIPOPROTEIN SIGNAL PEPTIDASE"/>
    <property type="match status" value="1"/>
</dbReference>
<evidence type="ECO:0000256" key="3">
    <source>
        <dbReference type="ARBA" id="ARBA00022670"/>
    </source>
</evidence>
<evidence type="ECO:0000256" key="1">
    <source>
        <dbReference type="ARBA" id="ARBA00006139"/>
    </source>
</evidence>
<dbReference type="GO" id="GO:0004190">
    <property type="term" value="F:aspartic-type endopeptidase activity"/>
    <property type="evidence" value="ECO:0007669"/>
    <property type="project" value="UniProtKB-UniRule"/>
</dbReference>
<sequence length="210" mass="22642">MKLNYVKPDKKGMRMLIVFACVVGGLLFLDLLSKWLVQSFAVPGQMIEVIPNFFYITLSYNTGIAFGLGAGSLGSRVVNILISIVMSLAIGGYYFYAFAKLKTFERIVGALLLAGAVGNFVDRAFYWESTTGFDGVIDFLSFYLGGGPGAKPSSVNPFATFNFADAYLTVGVILLLVVLVIDMVKPEKKAAQKQPSDSAEEGKDGSVQGE</sequence>
<keyword evidence="8 9" id="KW-0472">Membrane</keyword>
<evidence type="ECO:0000256" key="12">
    <source>
        <dbReference type="SAM" id="MobiDB-lite"/>
    </source>
</evidence>
<dbReference type="PROSITE" id="PS00855">
    <property type="entry name" value="SPASE_II"/>
    <property type="match status" value="1"/>
</dbReference>
<keyword evidence="3 9" id="KW-0645">Protease</keyword>
<dbReference type="EMBL" id="DVMV01000028">
    <property type="protein sequence ID" value="HIU45416.1"/>
    <property type="molecule type" value="Genomic_DNA"/>
</dbReference>
<comment type="similarity">
    <text evidence="1 9 11">Belongs to the peptidase A8 family.</text>
</comment>
<comment type="pathway">
    <text evidence="9">Protein modification; lipoprotein biosynthesis (signal peptide cleavage).</text>
</comment>
<dbReference type="HAMAP" id="MF_00161">
    <property type="entry name" value="LspA"/>
    <property type="match status" value="1"/>
</dbReference>
<feature type="active site" evidence="9">
    <location>
        <position position="138"/>
    </location>
</feature>
<dbReference type="Proteomes" id="UP000824070">
    <property type="component" value="Unassembled WGS sequence"/>
</dbReference>
<keyword evidence="4 9" id="KW-0812">Transmembrane</keyword>
<feature type="region of interest" description="Disordered" evidence="12">
    <location>
        <begin position="187"/>
        <end position="210"/>
    </location>
</feature>
<feature type="transmembrane region" description="Helical" evidence="9">
    <location>
        <begin position="108"/>
        <end position="126"/>
    </location>
</feature>
<evidence type="ECO:0000256" key="8">
    <source>
        <dbReference type="ARBA" id="ARBA00023136"/>
    </source>
</evidence>
<evidence type="ECO:0000256" key="5">
    <source>
        <dbReference type="ARBA" id="ARBA00022750"/>
    </source>
</evidence>
<organism evidence="13 14">
    <name type="scientific">Candidatus Alloenteromonas pullicola</name>
    <dbReference type="NCBI Taxonomy" id="2840784"/>
    <lineage>
        <taxon>Bacteria</taxon>
        <taxon>Bacillati</taxon>
        <taxon>Bacillota</taxon>
        <taxon>Bacillota incertae sedis</taxon>
        <taxon>Candidatus Alloenteromonas</taxon>
    </lineage>
</organism>
<feature type="transmembrane region" description="Helical" evidence="9">
    <location>
        <begin position="77"/>
        <end position="96"/>
    </location>
</feature>
<evidence type="ECO:0000313" key="13">
    <source>
        <dbReference type="EMBL" id="HIU45416.1"/>
    </source>
</evidence>
<keyword evidence="2 9" id="KW-1003">Cell membrane</keyword>
<dbReference type="Pfam" id="PF01252">
    <property type="entry name" value="Peptidase_A8"/>
    <property type="match status" value="1"/>
</dbReference>
<dbReference type="EC" id="3.4.23.36" evidence="9"/>
<comment type="catalytic activity">
    <reaction evidence="9 10">
        <text>Release of signal peptides from bacterial membrane prolipoproteins. Hydrolyzes -Xaa-Yaa-Zaa-|-(S,diacylglyceryl)Cys-, in which Xaa is hydrophobic (preferably Leu), and Yaa (Ala or Ser) and Zaa (Gly or Ala) have small, neutral side chains.</text>
        <dbReference type="EC" id="3.4.23.36"/>
    </reaction>
</comment>
<keyword evidence="5 9" id="KW-0064">Aspartyl protease</keyword>
<evidence type="ECO:0000256" key="11">
    <source>
        <dbReference type="RuleBase" id="RU004181"/>
    </source>
</evidence>
<evidence type="ECO:0000313" key="14">
    <source>
        <dbReference type="Proteomes" id="UP000824070"/>
    </source>
</evidence>